<dbReference type="InterPro" id="IPR001478">
    <property type="entry name" value="PDZ"/>
</dbReference>
<feature type="transmembrane region" description="Helical" evidence="14">
    <location>
        <begin position="97"/>
        <end position="120"/>
    </location>
</feature>
<evidence type="ECO:0000256" key="5">
    <source>
        <dbReference type="ARBA" id="ARBA00022670"/>
    </source>
</evidence>
<protein>
    <recommendedName>
        <fullName evidence="4">Zinc metalloprotease Rip1</fullName>
    </recommendedName>
    <alternativeName>
        <fullName evidence="12">S2P endopeptidase</fullName>
    </alternativeName>
    <alternativeName>
        <fullName evidence="13">Site-2-type intramembrane protease</fullName>
    </alternativeName>
</protein>
<evidence type="ECO:0000313" key="17">
    <source>
        <dbReference type="Proteomes" id="UP000009235"/>
    </source>
</evidence>
<comment type="similarity">
    <text evidence="3">Belongs to the peptidase M50B family.</text>
</comment>
<feature type="domain" description="PDZ" evidence="15">
    <location>
        <begin position="165"/>
        <end position="212"/>
    </location>
</feature>
<dbReference type="Pfam" id="PF02163">
    <property type="entry name" value="Peptidase_M50"/>
    <property type="match status" value="1"/>
</dbReference>
<dbReference type="KEGG" id="asd:AS9A_1591"/>
<name>F6EIX9_HOYSD</name>
<evidence type="ECO:0000256" key="14">
    <source>
        <dbReference type="SAM" id="Phobius"/>
    </source>
</evidence>
<dbReference type="Pfam" id="PF17820">
    <property type="entry name" value="PDZ_6"/>
    <property type="match status" value="1"/>
</dbReference>
<dbReference type="AlphaFoldDB" id="F6EIX9"/>
<dbReference type="Gene3D" id="2.30.42.10">
    <property type="match status" value="1"/>
</dbReference>
<reference evidence="16 17" key="1">
    <citation type="journal article" date="2011" name="J. Bacteriol.">
        <title>Complete genome sequence of Amycolicicoccus subflavus DQS3-9A1T, an actinomycete isolated from crude oil-polluted soil.</title>
        <authorList>
            <person name="Cai M."/>
            <person name="Chen W.M."/>
            <person name="Nie Y."/>
            <person name="Chi C.Q."/>
            <person name="Wang Y.N."/>
            <person name="Tang Y.Q."/>
            <person name="Li G.Y."/>
            <person name="Wu X.L."/>
        </authorList>
    </citation>
    <scope>NUCLEOTIDE SEQUENCE [LARGE SCALE GENOMIC DNA]</scope>
    <source>
        <strain evidence="17">DSM 45089 / DQS3-9A1</strain>
    </source>
</reference>
<dbReference type="Proteomes" id="UP000009235">
    <property type="component" value="Chromosome"/>
</dbReference>
<dbReference type="OrthoDB" id="9782003at2"/>
<evidence type="ECO:0000256" key="2">
    <source>
        <dbReference type="ARBA" id="ARBA00004141"/>
    </source>
</evidence>
<dbReference type="PROSITE" id="PS50106">
    <property type="entry name" value="PDZ"/>
    <property type="match status" value="1"/>
</dbReference>
<keyword evidence="7" id="KW-0378">Hydrolase</keyword>
<dbReference type="EMBL" id="CP002786">
    <property type="protein sequence ID" value="AEF40040.1"/>
    <property type="molecule type" value="Genomic_DNA"/>
</dbReference>
<dbReference type="STRING" id="443218.AS9A_1591"/>
<feature type="transmembrane region" description="Helical" evidence="14">
    <location>
        <begin position="328"/>
        <end position="349"/>
    </location>
</feature>
<dbReference type="SUPFAM" id="SSF50156">
    <property type="entry name" value="PDZ domain-like"/>
    <property type="match status" value="1"/>
</dbReference>
<evidence type="ECO:0000256" key="13">
    <source>
        <dbReference type="ARBA" id="ARBA00033476"/>
    </source>
</evidence>
<gene>
    <name evidence="16" type="ordered locus">AS9A_1591</name>
</gene>
<dbReference type="SMART" id="SM00228">
    <property type="entry name" value="PDZ"/>
    <property type="match status" value="1"/>
</dbReference>
<evidence type="ECO:0000256" key="7">
    <source>
        <dbReference type="ARBA" id="ARBA00022801"/>
    </source>
</evidence>
<evidence type="ECO:0000256" key="11">
    <source>
        <dbReference type="ARBA" id="ARBA00023136"/>
    </source>
</evidence>
<dbReference type="GO" id="GO:0016020">
    <property type="term" value="C:membrane"/>
    <property type="evidence" value="ECO:0007669"/>
    <property type="project" value="UniProtKB-SubCell"/>
</dbReference>
<keyword evidence="10" id="KW-0482">Metalloprotease</keyword>
<dbReference type="RefSeq" id="WP_013806389.1">
    <property type="nucleotide sequence ID" value="NC_015564.1"/>
</dbReference>
<evidence type="ECO:0000256" key="8">
    <source>
        <dbReference type="ARBA" id="ARBA00022833"/>
    </source>
</evidence>
<proteinExistence type="inferred from homology"/>
<keyword evidence="17" id="KW-1185">Reference proteome</keyword>
<dbReference type="PANTHER" id="PTHR42837:SF2">
    <property type="entry name" value="MEMBRANE METALLOPROTEASE ARASP2, CHLOROPLASTIC-RELATED"/>
    <property type="match status" value="1"/>
</dbReference>
<dbReference type="InterPro" id="IPR036034">
    <property type="entry name" value="PDZ_sf"/>
</dbReference>
<evidence type="ECO:0000256" key="9">
    <source>
        <dbReference type="ARBA" id="ARBA00022989"/>
    </source>
</evidence>
<comment type="cofactor">
    <cofactor evidence="1">
        <name>Zn(2+)</name>
        <dbReference type="ChEBI" id="CHEBI:29105"/>
    </cofactor>
</comment>
<dbReference type="PANTHER" id="PTHR42837">
    <property type="entry name" value="REGULATOR OF SIGMA-E PROTEASE RSEP"/>
    <property type="match status" value="1"/>
</dbReference>
<dbReference type="InterPro" id="IPR004387">
    <property type="entry name" value="Pept_M50_Zn"/>
</dbReference>
<keyword evidence="9 14" id="KW-1133">Transmembrane helix</keyword>
<keyword evidence="5" id="KW-0645">Protease</keyword>
<dbReference type="MEROPS" id="M50.005"/>
<keyword evidence="8" id="KW-0862">Zinc</keyword>
<dbReference type="GO" id="GO:0006508">
    <property type="term" value="P:proteolysis"/>
    <property type="evidence" value="ECO:0007669"/>
    <property type="project" value="UniProtKB-KW"/>
</dbReference>
<accession>F6EIX9</accession>
<sequence length="418" mass="44802">MMFTLGVILFALGIGISIAIHEYGHLAMAKAFGMKVRRYYIGFGPKIFAFKRGETEYGLKAIPAGGFCDIAGMTALDELEPDEHDRAMYKQATWKRLLVMLGGPISHAIIGLTLVFILALGWGLPKLAFNDAVVGETTCVAPTQAPPEQDNGRWVAGELAPCGGGGPAEAAGIEPGDLIVAVNGDRIRNFGEVVQRVQATDGTAVLTVERDGETREIPVAVQPVERYVIGSAGAEPELATVGAIGVAQDLETRAEASEIRQYGPLGAVPATFVFTGELTVQTWEALLRFPERLPAVARSIMGEDRDPDTPISVVGASRLGGEVVDMGLWQVFILLLAVLNLFVGLFNLLPLLPLDGGHMAVTIYEAIRNRLRRLMGKPNGPPVDYTKLMPITFVVMVIGAGIMLLTITADIVNPITFR</sequence>
<comment type="subcellular location">
    <subcellularLocation>
        <location evidence="2">Membrane</location>
        <topology evidence="2">Multi-pass membrane protein</topology>
    </subcellularLocation>
</comment>
<evidence type="ECO:0000256" key="6">
    <source>
        <dbReference type="ARBA" id="ARBA00022692"/>
    </source>
</evidence>
<dbReference type="GO" id="GO:0004222">
    <property type="term" value="F:metalloendopeptidase activity"/>
    <property type="evidence" value="ECO:0007669"/>
    <property type="project" value="InterPro"/>
</dbReference>
<evidence type="ECO:0000256" key="1">
    <source>
        <dbReference type="ARBA" id="ARBA00001947"/>
    </source>
</evidence>
<dbReference type="CDD" id="cd06163">
    <property type="entry name" value="S2P-M50_PDZ_RseP-like"/>
    <property type="match status" value="1"/>
</dbReference>
<evidence type="ECO:0000256" key="4">
    <source>
        <dbReference type="ARBA" id="ARBA00019897"/>
    </source>
</evidence>
<keyword evidence="6 14" id="KW-0812">Transmembrane</keyword>
<evidence type="ECO:0000313" key="16">
    <source>
        <dbReference type="EMBL" id="AEF40040.1"/>
    </source>
</evidence>
<dbReference type="InterPro" id="IPR008915">
    <property type="entry name" value="Peptidase_M50"/>
</dbReference>
<organism evidence="16 17">
    <name type="scientific">Hoyosella subflava (strain DSM 45089 / JCM 17490 / NBRC 109087 / DQS3-9A1)</name>
    <name type="common">Amycolicicoccus subflavus</name>
    <dbReference type="NCBI Taxonomy" id="443218"/>
    <lineage>
        <taxon>Bacteria</taxon>
        <taxon>Bacillati</taxon>
        <taxon>Actinomycetota</taxon>
        <taxon>Actinomycetes</taxon>
        <taxon>Mycobacteriales</taxon>
        <taxon>Hoyosellaceae</taxon>
        <taxon>Hoyosella</taxon>
    </lineage>
</organism>
<evidence type="ECO:0000256" key="10">
    <source>
        <dbReference type="ARBA" id="ARBA00023049"/>
    </source>
</evidence>
<feature type="transmembrane region" description="Helical" evidence="14">
    <location>
        <begin position="388"/>
        <end position="412"/>
    </location>
</feature>
<dbReference type="eggNOG" id="COG0750">
    <property type="taxonomic scope" value="Bacteria"/>
</dbReference>
<dbReference type="InterPro" id="IPR041489">
    <property type="entry name" value="PDZ_6"/>
</dbReference>
<evidence type="ECO:0000259" key="15">
    <source>
        <dbReference type="PROSITE" id="PS50106"/>
    </source>
</evidence>
<keyword evidence="11 14" id="KW-0472">Membrane</keyword>
<evidence type="ECO:0000256" key="3">
    <source>
        <dbReference type="ARBA" id="ARBA00007931"/>
    </source>
</evidence>
<evidence type="ECO:0000256" key="12">
    <source>
        <dbReference type="ARBA" id="ARBA00032214"/>
    </source>
</evidence>
<dbReference type="HOGENOM" id="CLU_025778_1_2_11"/>